<feature type="compositionally biased region" description="Polar residues" evidence="1">
    <location>
        <begin position="1"/>
        <end position="16"/>
    </location>
</feature>
<feature type="compositionally biased region" description="Polar residues" evidence="1">
    <location>
        <begin position="45"/>
        <end position="109"/>
    </location>
</feature>
<evidence type="ECO:0000256" key="1">
    <source>
        <dbReference type="SAM" id="MobiDB-lite"/>
    </source>
</evidence>
<keyword evidence="4" id="KW-1185">Reference proteome</keyword>
<protein>
    <submittedName>
        <fullName evidence="3">PriCT-2 domain-containing protein</fullName>
    </submittedName>
</protein>
<evidence type="ECO:0000313" key="3">
    <source>
        <dbReference type="EMBL" id="MBD2295066.1"/>
    </source>
</evidence>
<organism evidence="3 4">
    <name type="scientific">Anabaena sphaerica FACHB-251</name>
    <dbReference type="NCBI Taxonomy" id="2692883"/>
    <lineage>
        <taxon>Bacteria</taxon>
        <taxon>Bacillati</taxon>
        <taxon>Cyanobacteriota</taxon>
        <taxon>Cyanophyceae</taxon>
        <taxon>Nostocales</taxon>
        <taxon>Nostocaceae</taxon>
        <taxon>Anabaena</taxon>
    </lineage>
</organism>
<feature type="compositionally biased region" description="Polar residues" evidence="1">
    <location>
        <begin position="138"/>
        <end position="181"/>
    </location>
</feature>
<feature type="domain" description="Primase C-terminal 2" evidence="2">
    <location>
        <begin position="450"/>
        <end position="523"/>
    </location>
</feature>
<feature type="compositionally biased region" description="Low complexity" evidence="1">
    <location>
        <begin position="17"/>
        <end position="43"/>
    </location>
</feature>
<proteinExistence type="predicted"/>
<dbReference type="RefSeq" id="WP_190562092.1">
    <property type="nucleotide sequence ID" value="NZ_JACJQU010000010.1"/>
</dbReference>
<name>A0A926WI88_9NOST</name>
<evidence type="ECO:0000313" key="4">
    <source>
        <dbReference type="Proteomes" id="UP000662185"/>
    </source>
</evidence>
<dbReference type="Pfam" id="PF08707">
    <property type="entry name" value="PriCT_2"/>
    <property type="match status" value="1"/>
</dbReference>
<accession>A0A926WI88</accession>
<dbReference type="Proteomes" id="UP000662185">
    <property type="component" value="Unassembled WGS sequence"/>
</dbReference>
<dbReference type="GO" id="GO:0016817">
    <property type="term" value="F:hydrolase activity, acting on acid anhydrides"/>
    <property type="evidence" value="ECO:0007669"/>
    <property type="project" value="InterPro"/>
</dbReference>
<feature type="region of interest" description="Disordered" evidence="1">
    <location>
        <begin position="138"/>
        <end position="185"/>
    </location>
</feature>
<reference evidence="4" key="1">
    <citation type="journal article" date="2020" name="ISME J.">
        <title>Comparative genomics reveals insights into cyanobacterial evolution and habitat adaptation.</title>
        <authorList>
            <person name="Chen M.Y."/>
            <person name="Teng W.K."/>
            <person name="Zhao L."/>
            <person name="Hu C.X."/>
            <person name="Zhou Y.K."/>
            <person name="Han B.P."/>
            <person name="Song L.R."/>
            <person name="Shu W.S."/>
        </authorList>
    </citation>
    <scope>NUCLEOTIDE SEQUENCE [LARGE SCALE GENOMIC DNA]</scope>
    <source>
        <strain evidence="4">FACHB-251</strain>
    </source>
</reference>
<evidence type="ECO:0000259" key="2">
    <source>
        <dbReference type="Pfam" id="PF08707"/>
    </source>
</evidence>
<dbReference type="EMBL" id="JACJQU010000010">
    <property type="protein sequence ID" value="MBD2295066.1"/>
    <property type="molecule type" value="Genomic_DNA"/>
</dbReference>
<gene>
    <name evidence="3" type="ORF">H6G06_16645</name>
</gene>
<comment type="caution">
    <text evidence="3">The sequence shown here is derived from an EMBL/GenBank/DDBJ whole genome shotgun (WGS) entry which is preliminary data.</text>
</comment>
<dbReference type="InterPro" id="IPR014819">
    <property type="entry name" value="PriCT_2"/>
</dbReference>
<feature type="region of interest" description="Disordered" evidence="1">
    <location>
        <begin position="1"/>
        <end position="109"/>
    </location>
</feature>
<sequence>MSQQQFNNQSELQHPTEQQQFNNQSESQHPTEQQQFNNQSESQHPTEQQHFYNQSETQHPTEQKQFNNESNLQQTSTRQQFNNQWKQHLTDQQTQFSSEIEQEPQHLSSPQHFYNSLETQHQTEQQQFNNQSELQYPTDQQQFHNQSELQPPTSQQVKPTTEFKQQPELQKPTVQQPQFTPQLEPEPIQNNKIRFAFNATGKNKDWDFRKLAANFQDTTGTIWDIISHVKAGHALCAGLLGGQWRSKANIIGSQWVLLDIDNSTTWTDENNNPLDENGRPIKINRAWVDINGNVIEKSDGRQAKKIYQHQLNLDEALEHPFIKQYCALIYTTASHQPDWHKFRLVFVLPEYVQGADTVEVLTRYLMKHLPHDPACKDASRVFYGSTEATFPLINPNARLPQSWIAEAVTTAYQEKIEYEKRIAEITARRIQFQERAEANNWDIDQLIQQALTYIPSRSPGSNNYHECLQVLMALNSHYGPVDAEIIAEQWSPSIKGTTWNIRAKIKSFRGRSGISIGTLFHIAKQYGFRFPTVEQKKHWGREQGAGQISTFLLPIQDPIISKQEWQAKHGINRDAQEFIQTLITITNKAKRFIGNIVYQPKPITLPRKTHVDADIWFGAKERKQTYIDAIKSGKKFILDLSHAGAGKSHTVGEFTSKQLEAKTLFYLSNEHRNPTVATIEQWTDLTVRHNGLVADYSKLTPLGNPEIHWPKPGEKTNIEGNCPLTHIFHILREKGYKAESTAEASFNPVCNGCRSRANCAGTDSEGNKLPRISGSTFRDDRRKALASDRIRANINSLPQPEDITEMKAIAFVDEVSRQLKPVDFIEAGLKDFDFALMEVQTRLPAVYDKIKGLILPLRALLTGQVPVLQETYYGYNDELIRELLGEVPTNLSEIIAELETIAPDIEELVQQADSVTLDGVDKSERESFNRKTLKFIRSYLNKQATKETYRNINDLPVRWLIPLLEVIGGMKAGALRVKNKRLIIATKNTHQIDVLKAFDFVFLMDATASRENIAMQLGINPDEILVICEIPPDYSNLTIHQIIGFGLLGKERSEPLKKRLAALRKELDKRHDGNIAYIDHLAHKNQGDGHWFADNRGSNAYQDKQAICSFGTPYQDVGASEQVYITLTGDRNVGRQNICLQDFINDLVKNEVVQCAGRTRANRREEEKVIYYIVSDKNLSYLADYYPGAKLIKSDAFDICPEAGTQIQQTRRGIFEGFKQLVADGVTEWEKVTQEMLGKAAGISQEWISKIAKKYFGGWKSFRKLLLLLYNSLYRGSNNSLEILTQEQRWLIDEYLPVLKQDREVGNESAEVVIEQVITFAEHLGWKGFSQAVNAACREIKAFLMDCLISVLPKEIHDEVKRSLVLYLAKVEPEY</sequence>